<organism evidence="2 3">
    <name type="scientific">Siccirubricoccus deserti</name>
    <dbReference type="NCBI Taxonomy" id="2013562"/>
    <lineage>
        <taxon>Bacteria</taxon>
        <taxon>Pseudomonadati</taxon>
        <taxon>Pseudomonadota</taxon>
        <taxon>Alphaproteobacteria</taxon>
        <taxon>Acetobacterales</taxon>
        <taxon>Roseomonadaceae</taxon>
        <taxon>Siccirubricoccus</taxon>
    </lineage>
</organism>
<feature type="region of interest" description="Disordered" evidence="1">
    <location>
        <begin position="114"/>
        <end position="147"/>
    </location>
</feature>
<keyword evidence="3" id="KW-1185">Reference proteome</keyword>
<dbReference type="Proteomes" id="UP000600101">
    <property type="component" value="Unassembled WGS sequence"/>
</dbReference>
<reference evidence="2" key="1">
    <citation type="submission" date="2020-08" db="EMBL/GenBank/DDBJ databases">
        <authorList>
            <person name="Hu Y."/>
            <person name="Nguyen S.V."/>
            <person name="Li F."/>
            <person name="Fanning S."/>
        </authorList>
    </citation>
    <scope>NUCLEOTIDE SEQUENCE</scope>
    <source>
        <strain evidence="2">SYSU D8009</strain>
    </source>
</reference>
<accession>A0A9X0QUX3</accession>
<protein>
    <submittedName>
        <fullName evidence="2">Uncharacterized protein</fullName>
    </submittedName>
</protein>
<evidence type="ECO:0000256" key="1">
    <source>
        <dbReference type="SAM" id="MobiDB-lite"/>
    </source>
</evidence>
<dbReference type="RefSeq" id="WP_186768498.1">
    <property type="nucleotide sequence ID" value="NZ_JACOMF010000001.1"/>
</dbReference>
<proteinExistence type="predicted"/>
<gene>
    <name evidence="2" type="ORF">H7965_00155</name>
</gene>
<name>A0A9X0QUX3_9PROT</name>
<evidence type="ECO:0000313" key="2">
    <source>
        <dbReference type="EMBL" id="MBC4013718.1"/>
    </source>
</evidence>
<dbReference type="EMBL" id="JACOMF010000001">
    <property type="protein sequence ID" value="MBC4013718.1"/>
    <property type="molecule type" value="Genomic_DNA"/>
</dbReference>
<comment type="caution">
    <text evidence="2">The sequence shown here is derived from an EMBL/GenBank/DDBJ whole genome shotgun (WGS) entry which is preliminary data.</text>
</comment>
<evidence type="ECO:0000313" key="3">
    <source>
        <dbReference type="Proteomes" id="UP000600101"/>
    </source>
</evidence>
<dbReference type="AlphaFoldDB" id="A0A9X0QUX3"/>
<sequence length="147" mass="15822">MPVFQLSPDRGKLSDPAWLTSRHRGPCIVIADTAEAARQYANCAFIIAVAPAGLLHTEFTLPWSQPELVTVVELGEATTAVNGSVMVDVRAVHGLDDAAASSVYFLRDNAQQHKMTSPADRAGMQDDDTPSHRTGTTTREAHQPEAV</sequence>